<dbReference type="GO" id="GO:0016757">
    <property type="term" value="F:glycosyltransferase activity"/>
    <property type="evidence" value="ECO:0007669"/>
    <property type="project" value="UniProtKB-KW"/>
</dbReference>
<dbReference type="Pfam" id="PF13579">
    <property type="entry name" value="Glyco_trans_4_4"/>
    <property type="match status" value="1"/>
</dbReference>
<protein>
    <submittedName>
        <fullName evidence="5">Glycosyltransferase involved in cell wall bisynthesis</fullName>
    </submittedName>
</protein>
<evidence type="ECO:0000313" key="6">
    <source>
        <dbReference type="Proteomes" id="UP000198243"/>
    </source>
</evidence>
<keyword evidence="1" id="KW-0328">Glycosyltransferase</keyword>
<keyword evidence="6" id="KW-1185">Reference proteome</keyword>
<evidence type="ECO:0000256" key="1">
    <source>
        <dbReference type="ARBA" id="ARBA00022676"/>
    </source>
</evidence>
<dbReference type="SUPFAM" id="SSF53756">
    <property type="entry name" value="UDP-Glycosyltransferase/glycogen phosphorylase"/>
    <property type="match status" value="1"/>
</dbReference>
<dbReference type="AlphaFoldDB" id="A0A1C4UGJ9"/>
<feature type="domain" description="Glycosyltransferase subfamily 4-like N-terminal" evidence="4">
    <location>
        <begin position="48"/>
        <end position="241"/>
    </location>
</feature>
<dbReference type="Gene3D" id="3.40.50.2000">
    <property type="entry name" value="Glycogen Phosphorylase B"/>
    <property type="match status" value="2"/>
</dbReference>
<dbReference type="InterPro" id="IPR028098">
    <property type="entry name" value="Glyco_trans_4-like_N"/>
</dbReference>
<dbReference type="EMBL" id="LT607412">
    <property type="protein sequence ID" value="SCE70777.1"/>
    <property type="molecule type" value="Genomic_DNA"/>
</dbReference>
<name>A0A1C4UGJ9_9ACTN</name>
<reference evidence="6" key="1">
    <citation type="submission" date="2016-06" db="EMBL/GenBank/DDBJ databases">
        <authorList>
            <person name="Varghese N."/>
            <person name="Submissions Spin"/>
        </authorList>
    </citation>
    <scope>NUCLEOTIDE SEQUENCE [LARGE SCALE GENOMIC DNA]</scope>
    <source>
        <strain evidence="6">DSM 44875</strain>
    </source>
</reference>
<keyword evidence="2 5" id="KW-0808">Transferase</keyword>
<evidence type="ECO:0000256" key="3">
    <source>
        <dbReference type="SAM" id="MobiDB-lite"/>
    </source>
</evidence>
<feature type="compositionally biased region" description="Basic and acidic residues" evidence="3">
    <location>
        <begin position="11"/>
        <end position="22"/>
    </location>
</feature>
<proteinExistence type="predicted"/>
<dbReference type="Proteomes" id="UP000198243">
    <property type="component" value="Chromosome I"/>
</dbReference>
<gene>
    <name evidence="5" type="ORF">GA0070607_0603</name>
</gene>
<evidence type="ECO:0000259" key="4">
    <source>
        <dbReference type="Pfam" id="PF13579"/>
    </source>
</evidence>
<feature type="region of interest" description="Disordered" evidence="3">
    <location>
        <begin position="1"/>
        <end position="25"/>
    </location>
</feature>
<evidence type="ECO:0000256" key="2">
    <source>
        <dbReference type="ARBA" id="ARBA00022679"/>
    </source>
</evidence>
<evidence type="ECO:0000313" key="5">
    <source>
        <dbReference type="EMBL" id="SCE70777.1"/>
    </source>
</evidence>
<accession>A0A1C4UGJ9</accession>
<dbReference type="Pfam" id="PF13692">
    <property type="entry name" value="Glyco_trans_1_4"/>
    <property type="match status" value="1"/>
</dbReference>
<organism evidence="5 6">
    <name type="scientific">Micromonospora coriariae</name>
    <dbReference type="NCBI Taxonomy" id="285665"/>
    <lineage>
        <taxon>Bacteria</taxon>
        <taxon>Bacillati</taxon>
        <taxon>Actinomycetota</taxon>
        <taxon>Actinomycetes</taxon>
        <taxon>Micromonosporales</taxon>
        <taxon>Micromonosporaceae</taxon>
        <taxon>Micromonospora</taxon>
    </lineage>
</organism>
<sequence>MSRRTPAPWDDADRTRAGDRAPDGTPRMLLVSYHFPPAETVGARRPAALVAFATEQGWDVQVLTATAAGSGDAPAVIPEDLVVRVAPAPKLPRLNLSPSGAPHSATGRPGSRIRLAAVRRAANRRLWRLGMEMLVPDPQLNWIRPAIREYLRVRGDWRPDVIVTSGPPFSGFVVAAKLARRLGVPWVADYRDLWSIGNEYWARSRLRLAVDRWIERRLLRSVAACVTVSEPMAETLRTTFGCATYTIMNGIDRRPLPPPTTTAPVISEERAAVGESAPMLTLAHTGYIYPGKREPGPLLDAIALLGSDAAHVHVVFAGEENGVVRAGVERAGVQDSVTLLGHVSAEKSWRIQAEADVLVLLMWNDPRDAGTMSGKMFDYLQARRPILLLGYEAGLAAKLVRERRAGVVHNDKHAIAAQLREWLAVKERSGRIPAVPAAALDGLYREDQLTEYMQILRDVTLRAATGLGFRVHSLRR</sequence>